<accession>G0S466</accession>
<gene>
    <name evidence="6" type="ORF">CTHT_0030880</name>
</gene>
<dbReference type="PROSITE" id="PS50181">
    <property type="entry name" value="FBOX"/>
    <property type="match status" value="1"/>
</dbReference>
<evidence type="ECO:0000256" key="2">
    <source>
        <dbReference type="ARBA" id="ARBA00023043"/>
    </source>
</evidence>
<dbReference type="GeneID" id="18257126"/>
<feature type="repeat" description="ANK" evidence="3">
    <location>
        <begin position="631"/>
        <end position="663"/>
    </location>
</feature>
<dbReference type="STRING" id="759272.G0S466"/>
<evidence type="ECO:0000256" key="3">
    <source>
        <dbReference type="PROSITE-ProRule" id="PRU00023"/>
    </source>
</evidence>
<name>G0S466_CHATD</name>
<feature type="compositionally biased region" description="Low complexity" evidence="4">
    <location>
        <begin position="7"/>
        <end position="18"/>
    </location>
</feature>
<dbReference type="OMA" id="DYRPLYY"/>
<feature type="repeat" description="ANK" evidence="3">
    <location>
        <begin position="327"/>
        <end position="359"/>
    </location>
</feature>
<dbReference type="HOGENOM" id="CLU_332602_0_0_1"/>
<dbReference type="PANTHER" id="PTHR24198">
    <property type="entry name" value="ANKYRIN REPEAT AND PROTEIN KINASE DOMAIN-CONTAINING PROTEIN"/>
    <property type="match status" value="1"/>
</dbReference>
<feature type="repeat" description="ANK" evidence="3">
    <location>
        <begin position="420"/>
        <end position="452"/>
    </location>
</feature>
<dbReference type="EMBL" id="GL988041">
    <property type="protein sequence ID" value="EGS21240.1"/>
    <property type="molecule type" value="Genomic_DNA"/>
</dbReference>
<evidence type="ECO:0000256" key="1">
    <source>
        <dbReference type="ARBA" id="ARBA00022737"/>
    </source>
</evidence>
<dbReference type="PRINTS" id="PR01415">
    <property type="entry name" value="ANKYRIN"/>
</dbReference>
<proteinExistence type="predicted"/>
<dbReference type="InterPro" id="IPR036047">
    <property type="entry name" value="F-box-like_dom_sf"/>
</dbReference>
<dbReference type="InterPro" id="IPR036770">
    <property type="entry name" value="Ankyrin_rpt-contain_sf"/>
</dbReference>
<dbReference type="SMART" id="SM00248">
    <property type="entry name" value="ANK"/>
    <property type="match status" value="14"/>
</dbReference>
<dbReference type="OrthoDB" id="341259at2759"/>
<protein>
    <recommendedName>
        <fullName evidence="5">F-box domain-containing protein</fullName>
    </recommendedName>
</protein>
<dbReference type="InterPro" id="IPR002110">
    <property type="entry name" value="Ankyrin_rpt"/>
</dbReference>
<sequence>MIRMAPPKTGAATKSASSPKKKRPGDGKSVKAKARSKKASSVPILRLPPEIVLLITHRLDLQDKLALNRTNRWFYSIINPVIYAENVRESNAFCLFWAAENGVMGTLRHALAAGADLNATGPIPSKPIEIEPIIITDPDTENPDVNVDPDLGDEPLIEPAQRPWATPLHLAAKNGHLEVVRWLLDHGADIDAPSYRACDCQPLKTTWPASQRPAEWPRWRALHTAMCNQEREVAELLIYRGASLDLDAAPGHNHTALHSAAANALVPIIKLLALNDVNLDVNQRDAWNNTALHYVSLIWSPRESPEIRDTVTKLLALGADLEAHNNSGLTPLLYACSRGNYAVAHWLVNIGGNPDPHRHIPDFRDYRPLYYCILPRMDFFDHDDGPVKHDEFEGNRVALIHALVDNGADVDARFDKRTHRGATALMFACELAEPRAVTALVRAGADVNAQDRCGRTPLAYAVSVRLEHRHEVPEITTILLRHGARMDIEDATEHRHCPLDAAAKHIRWSEDGVLEAMLKVADASNVRESKVKEVLRNAASTGNYKALKLLLEFCDRIFHVTDDDIKEYLICIIEQSGAWSQVETFNCLMDFGRRVFTNEYLLHKALMRQNRELCLAILQRGVAVSEPRFHGNQTYLHLACQWGDIEVVNALLERGADVNIFDRELRTPLSIAVSENLTSVAISLMKEVADPFLVPPDDMFREIYSSGDPDEDDLEWRYAKKHYLTAFDIAIREDRVCIVEDIISRFCLPEIPPHTRLSYVHRAAFNPNPTILIKLLEAGADPRGGPGCRNPPFVTLIRQVWDQPRPVDNAVSLLYSARQFFRYLNGPYANAYPWALLNEIALSQPEDDDKRKVKEICMTELGLSVKCPQHKGKEPILCVRSLDLPARAKREPGW</sequence>
<dbReference type="Pfam" id="PF13637">
    <property type="entry name" value="Ank_4"/>
    <property type="match status" value="1"/>
</dbReference>
<evidence type="ECO:0000256" key="4">
    <source>
        <dbReference type="SAM" id="MobiDB-lite"/>
    </source>
</evidence>
<dbReference type="AlphaFoldDB" id="G0S466"/>
<dbReference type="SUPFAM" id="SSF48403">
    <property type="entry name" value="Ankyrin repeat"/>
    <property type="match status" value="3"/>
</dbReference>
<dbReference type="PANTHER" id="PTHR24198:SF165">
    <property type="entry name" value="ANKYRIN REPEAT-CONTAINING PROTEIN-RELATED"/>
    <property type="match status" value="1"/>
</dbReference>
<reference evidence="6 7" key="1">
    <citation type="journal article" date="2011" name="Cell">
        <title>Insight into structure and assembly of the nuclear pore complex by utilizing the genome of a eukaryotic thermophile.</title>
        <authorList>
            <person name="Amlacher S."/>
            <person name="Sarges P."/>
            <person name="Flemming D."/>
            <person name="van Noort V."/>
            <person name="Kunze R."/>
            <person name="Devos D.P."/>
            <person name="Arumugam M."/>
            <person name="Bork P."/>
            <person name="Hurt E."/>
        </authorList>
    </citation>
    <scope>NUCLEOTIDE SEQUENCE [LARGE SCALE GENOMIC DNA]</scope>
    <source>
        <strain evidence="7">DSM 1495 / CBS 144.50 / IMI 039719</strain>
    </source>
</reference>
<evidence type="ECO:0000313" key="7">
    <source>
        <dbReference type="Proteomes" id="UP000008066"/>
    </source>
</evidence>
<dbReference type="RefSeq" id="XP_006693536.1">
    <property type="nucleotide sequence ID" value="XM_006693473.1"/>
</dbReference>
<dbReference type="Gene3D" id="1.25.40.20">
    <property type="entry name" value="Ankyrin repeat-containing domain"/>
    <property type="match status" value="4"/>
</dbReference>
<dbReference type="SUPFAM" id="SSF81383">
    <property type="entry name" value="F-box domain"/>
    <property type="match status" value="1"/>
</dbReference>
<feature type="domain" description="F-box" evidence="5">
    <location>
        <begin position="41"/>
        <end position="87"/>
    </location>
</feature>
<dbReference type="KEGG" id="cthr:CTHT_0030880"/>
<evidence type="ECO:0000313" key="6">
    <source>
        <dbReference type="EMBL" id="EGS21240.1"/>
    </source>
</evidence>
<dbReference type="eggNOG" id="KOG4177">
    <property type="taxonomic scope" value="Eukaryota"/>
</dbReference>
<evidence type="ECO:0000259" key="5">
    <source>
        <dbReference type="PROSITE" id="PS50181"/>
    </source>
</evidence>
<dbReference type="InterPro" id="IPR001810">
    <property type="entry name" value="F-box_dom"/>
</dbReference>
<dbReference type="Proteomes" id="UP000008066">
    <property type="component" value="Unassembled WGS sequence"/>
</dbReference>
<dbReference type="PROSITE" id="PS50297">
    <property type="entry name" value="ANK_REP_REGION"/>
    <property type="match status" value="3"/>
</dbReference>
<dbReference type="PROSITE" id="PS50088">
    <property type="entry name" value="ANK_REPEAT"/>
    <property type="match status" value="4"/>
</dbReference>
<keyword evidence="7" id="KW-1185">Reference proteome</keyword>
<feature type="region of interest" description="Disordered" evidence="4">
    <location>
        <begin position="1"/>
        <end position="35"/>
    </location>
</feature>
<dbReference type="Pfam" id="PF12796">
    <property type="entry name" value="Ank_2"/>
    <property type="match status" value="3"/>
</dbReference>
<feature type="repeat" description="ANK" evidence="3">
    <location>
        <begin position="163"/>
        <end position="195"/>
    </location>
</feature>
<keyword evidence="1" id="KW-0677">Repeat</keyword>
<keyword evidence="2 3" id="KW-0040">ANK repeat</keyword>
<organism evidence="7">
    <name type="scientific">Chaetomium thermophilum (strain DSM 1495 / CBS 144.50 / IMI 039719)</name>
    <name type="common">Thermochaetoides thermophila</name>
    <dbReference type="NCBI Taxonomy" id="759272"/>
    <lineage>
        <taxon>Eukaryota</taxon>
        <taxon>Fungi</taxon>
        <taxon>Dikarya</taxon>
        <taxon>Ascomycota</taxon>
        <taxon>Pezizomycotina</taxon>
        <taxon>Sordariomycetes</taxon>
        <taxon>Sordariomycetidae</taxon>
        <taxon>Sordariales</taxon>
        <taxon>Chaetomiaceae</taxon>
        <taxon>Thermochaetoides</taxon>
    </lineage>
</organism>